<keyword evidence="5" id="KW-0472">Membrane</keyword>
<evidence type="ECO:0000256" key="2">
    <source>
        <dbReference type="ARBA" id="ARBA00022475"/>
    </source>
</evidence>
<evidence type="ECO:0000256" key="6">
    <source>
        <dbReference type="ARBA" id="ARBA00023186"/>
    </source>
</evidence>
<dbReference type="PANTHER" id="PTHR38035:SF1">
    <property type="entry name" value="ANCILLARY SECYEG TRANSLOCON SUBUNIT"/>
    <property type="match status" value="1"/>
</dbReference>
<evidence type="ECO:0000259" key="9">
    <source>
        <dbReference type="Pfam" id="PF09976"/>
    </source>
</evidence>
<dbReference type="InterPro" id="IPR026039">
    <property type="entry name" value="YfgM"/>
</dbReference>
<sequence>MALVLSHEELEQLDALKAWWRANGRLLIVAVSAALVFSLGWNGWQWWRSEQVQAAAQAFEAIDQALEKQAWAEARAAWERLKAVPWVGKAQAAYAALAIADQAAAKNAAAEAIPVVREAGTLGVDDDAVQPLLAFTLAELHLAQGEYDAAAKALPQAVPAPYQPRLWALKGDIALAQGEAQQAVSHYDKALAEVRGDPSWQMVLRAKREQAAIASDPVKEPTQ</sequence>
<dbReference type="InterPro" id="IPR011990">
    <property type="entry name" value="TPR-like_helical_dom_sf"/>
</dbReference>
<dbReference type="Pfam" id="PF09976">
    <property type="entry name" value="TPR_21"/>
    <property type="match status" value="1"/>
</dbReference>
<keyword evidence="4" id="KW-1133">Transmembrane helix</keyword>
<evidence type="ECO:0000256" key="3">
    <source>
        <dbReference type="ARBA" id="ARBA00022692"/>
    </source>
</evidence>
<dbReference type="OrthoDB" id="8521102at2"/>
<evidence type="ECO:0000313" key="11">
    <source>
        <dbReference type="Proteomes" id="UP000262004"/>
    </source>
</evidence>
<accession>A0A2Z6DW80</accession>
<keyword evidence="2" id="KW-1003">Cell membrane</keyword>
<organism evidence="10 11">
    <name type="scientific">Hydrogenophilus thermoluteolus</name>
    <name type="common">Pseudomonas hydrogenothermophila</name>
    <dbReference type="NCBI Taxonomy" id="297"/>
    <lineage>
        <taxon>Bacteria</taxon>
        <taxon>Pseudomonadati</taxon>
        <taxon>Pseudomonadota</taxon>
        <taxon>Hydrogenophilia</taxon>
        <taxon>Hydrogenophilales</taxon>
        <taxon>Hydrogenophilaceae</taxon>
        <taxon>Hydrogenophilus</taxon>
    </lineage>
</organism>
<gene>
    <name evidence="10" type="ORF">HPTL_0429</name>
</gene>
<dbReference type="GO" id="GO:0005886">
    <property type="term" value="C:plasma membrane"/>
    <property type="evidence" value="ECO:0007669"/>
    <property type="project" value="UniProtKB-SubCell"/>
</dbReference>
<dbReference type="RefSeq" id="WP_119334515.1">
    <property type="nucleotide sequence ID" value="NZ_AP018558.1"/>
</dbReference>
<proteinExistence type="inferred from homology"/>
<dbReference type="Gene3D" id="1.25.40.10">
    <property type="entry name" value="Tetratricopeptide repeat domain"/>
    <property type="match status" value="1"/>
</dbReference>
<dbReference type="EMBL" id="AP018558">
    <property type="protein sequence ID" value="BBD76697.1"/>
    <property type="molecule type" value="Genomic_DNA"/>
</dbReference>
<evidence type="ECO:0000256" key="5">
    <source>
        <dbReference type="ARBA" id="ARBA00023136"/>
    </source>
</evidence>
<evidence type="ECO:0000256" key="4">
    <source>
        <dbReference type="ARBA" id="ARBA00022989"/>
    </source>
</evidence>
<evidence type="ECO:0000313" key="10">
    <source>
        <dbReference type="EMBL" id="BBD76697.1"/>
    </source>
</evidence>
<evidence type="ECO:0000256" key="7">
    <source>
        <dbReference type="ARBA" id="ARBA00024197"/>
    </source>
</evidence>
<comment type="subcellular location">
    <subcellularLocation>
        <location evidence="1">Cell membrane</location>
        <topology evidence="1">Single-pass type II membrane protein</topology>
    </subcellularLocation>
</comment>
<evidence type="ECO:0000256" key="1">
    <source>
        <dbReference type="ARBA" id="ARBA00004401"/>
    </source>
</evidence>
<dbReference type="InterPro" id="IPR018704">
    <property type="entry name" value="SecYEG/CpoB_TPR"/>
</dbReference>
<dbReference type="Proteomes" id="UP000262004">
    <property type="component" value="Chromosome"/>
</dbReference>
<keyword evidence="3" id="KW-0812">Transmembrane</keyword>
<dbReference type="AlphaFoldDB" id="A0A2Z6DW80"/>
<feature type="domain" description="Ancillary SecYEG translocon subunit/Cell division coordinator CpoB TPR" evidence="9">
    <location>
        <begin position="17"/>
        <end position="209"/>
    </location>
</feature>
<evidence type="ECO:0000256" key="8">
    <source>
        <dbReference type="ARBA" id="ARBA00024235"/>
    </source>
</evidence>
<keyword evidence="6" id="KW-0143">Chaperone</keyword>
<dbReference type="SUPFAM" id="SSF48452">
    <property type="entry name" value="TPR-like"/>
    <property type="match status" value="1"/>
</dbReference>
<name>A0A2Z6DW80_HYDTE</name>
<dbReference type="GO" id="GO:0044877">
    <property type="term" value="F:protein-containing complex binding"/>
    <property type="evidence" value="ECO:0007669"/>
    <property type="project" value="InterPro"/>
</dbReference>
<dbReference type="PANTHER" id="PTHR38035">
    <property type="entry name" value="UPF0070 PROTEIN YFGM"/>
    <property type="match status" value="1"/>
</dbReference>
<protein>
    <recommendedName>
        <fullName evidence="8">Ancillary SecYEG translocon subunit</fullName>
    </recommendedName>
</protein>
<comment type="similarity">
    <text evidence="7">Belongs to the YfgM family.</text>
</comment>
<reference evidence="10 11" key="1">
    <citation type="submission" date="2018-04" db="EMBL/GenBank/DDBJ databases">
        <title>Complete genome sequence of Hydrogenophilus thermoluteolus TH-1.</title>
        <authorList>
            <person name="Arai H."/>
        </authorList>
    </citation>
    <scope>NUCLEOTIDE SEQUENCE [LARGE SCALE GENOMIC DNA]</scope>
    <source>
        <strain evidence="10 11">TH-1</strain>
    </source>
</reference>
<keyword evidence="11" id="KW-1185">Reference proteome</keyword>
<dbReference type="KEGG" id="htl:HPTL_0429"/>